<dbReference type="Pfam" id="PF00593">
    <property type="entry name" value="TonB_dep_Rec_b-barrel"/>
    <property type="match status" value="1"/>
</dbReference>
<dbReference type="InterPro" id="IPR012910">
    <property type="entry name" value="Plug_dom"/>
</dbReference>
<dbReference type="RefSeq" id="WP_207000426.1">
    <property type="nucleotide sequence ID" value="NZ_JAEKJR010000002.1"/>
</dbReference>
<keyword evidence="7 12" id="KW-0798">TonB box</keyword>
<keyword evidence="6 13" id="KW-0732">Signal</keyword>
<dbReference type="PANTHER" id="PTHR30069:SF29">
    <property type="entry name" value="HEMOGLOBIN AND HEMOGLOBIN-HAPTOGLOBIN-BINDING PROTEIN 1-RELATED"/>
    <property type="match status" value="1"/>
</dbReference>
<dbReference type="Proteomes" id="UP000664293">
    <property type="component" value="Unassembled WGS sequence"/>
</dbReference>
<dbReference type="InterPro" id="IPR036942">
    <property type="entry name" value="Beta-barrel_TonB_sf"/>
</dbReference>
<comment type="caution">
    <text evidence="16">The sequence shown here is derived from an EMBL/GenBank/DDBJ whole genome shotgun (WGS) entry which is preliminary data.</text>
</comment>
<keyword evidence="5 11" id="KW-0812">Transmembrane</keyword>
<evidence type="ECO:0000256" key="11">
    <source>
        <dbReference type="PROSITE-ProRule" id="PRU01360"/>
    </source>
</evidence>
<evidence type="ECO:0000256" key="2">
    <source>
        <dbReference type="ARBA" id="ARBA00008143"/>
    </source>
</evidence>
<evidence type="ECO:0000313" key="16">
    <source>
        <dbReference type="EMBL" id="MBN8430449.1"/>
    </source>
</evidence>
<comment type="similarity">
    <text evidence="2">Belongs to the TonB-dependent receptor family. Hemoglobin/haptoglobin binding protein subfamily.</text>
</comment>
<dbReference type="Pfam" id="PF07715">
    <property type="entry name" value="Plug"/>
    <property type="match status" value="1"/>
</dbReference>
<evidence type="ECO:0000256" key="12">
    <source>
        <dbReference type="RuleBase" id="RU003357"/>
    </source>
</evidence>
<evidence type="ECO:0000259" key="14">
    <source>
        <dbReference type="Pfam" id="PF00593"/>
    </source>
</evidence>
<evidence type="ECO:0000256" key="13">
    <source>
        <dbReference type="SAM" id="SignalP"/>
    </source>
</evidence>
<proteinExistence type="inferred from homology"/>
<evidence type="ECO:0000256" key="9">
    <source>
        <dbReference type="ARBA" id="ARBA00023170"/>
    </source>
</evidence>
<gene>
    <name evidence="16" type="ORF">JF535_06230</name>
</gene>
<dbReference type="InterPro" id="IPR000531">
    <property type="entry name" value="Beta-barrel_TonB"/>
</dbReference>
<dbReference type="EMBL" id="JAEKJR010000002">
    <property type="protein sequence ID" value="MBN8430449.1"/>
    <property type="molecule type" value="Genomic_DNA"/>
</dbReference>
<keyword evidence="10 11" id="KW-0998">Cell outer membrane</keyword>
<feature type="domain" description="TonB-dependent receptor-like beta-barrel" evidence="14">
    <location>
        <begin position="216"/>
        <end position="666"/>
    </location>
</feature>
<dbReference type="PANTHER" id="PTHR30069">
    <property type="entry name" value="TONB-DEPENDENT OUTER MEMBRANE RECEPTOR"/>
    <property type="match status" value="1"/>
</dbReference>
<keyword evidence="17" id="KW-1185">Reference proteome</keyword>
<feature type="chain" id="PRO_5046424762" evidence="13">
    <location>
        <begin position="20"/>
        <end position="702"/>
    </location>
</feature>
<evidence type="ECO:0000256" key="5">
    <source>
        <dbReference type="ARBA" id="ARBA00022692"/>
    </source>
</evidence>
<keyword evidence="3 11" id="KW-0813">Transport</keyword>
<evidence type="ECO:0000256" key="7">
    <source>
        <dbReference type="ARBA" id="ARBA00023077"/>
    </source>
</evidence>
<evidence type="ECO:0000256" key="6">
    <source>
        <dbReference type="ARBA" id="ARBA00022729"/>
    </source>
</evidence>
<accession>A0ABS3E587</accession>
<sequence>MTPLIAFALGSLAATTATAASPQAGPNIVAEPVVDAAMEQVVVTAARSEQRLRAQPAALTVLDDDTLQSVTAVHPSQALSSVPGALISRGNGQESLIAIRSPVLTGAGSCGAFAITQDGVPVRGTGFCNVNQLFDTHFELAGRIEVLRGPGTVLYGSDAQHGVINVISEAPVNGRTSSAAIEGGANDFQRVRLEHSRGDTQGGFRIGFSGARDGGYKDDSGYDQQKLQLRSDSQWADWSVSALINLSNLNQETAGYVVGKDAYKDGARKRENPNPEAFRDSQSARAQVKFERTLDNGGQLQVTPYARYTDMDFLMHFLPGTPLEKNGQKGIGVQTALRHGNEEALAFISGIDLEYTAGWLEQSQQGGFSVFPSGKQYDYSVSAALAAAFSRAELAVSDTTTAILGARGEYLQYDYDNHMLSGDTQDNGEVCVSGFTGAIGCRYSRPEDRRDDFANLSLNAALVHAFNHATTGSLRMAHGFRAPQATELYRLQNGQTEADLDSESIDSLEATLRHDSEPFRASVTGFYMEKSDVVFQSSDRLNLSDGASRHYGLEYEWQWTLSQQWQLAAAGTFARHRYTNDVSAPGAGLIASNGNDIDTAPRTLHNLRLRWLATDATRVDLRWQHTGRYYTDIENAHRYPGHDLLHLSLQQSLGAGTEIGLRIENLANVDYAERADYSSLGGGERYFIGEPRSVYADLQLRF</sequence>
<evidence type="ECO:0000256" key="4">
    <source>
        <dbReference type="ARBA" id="ARBA00022452"/>
    </source>
</evidence>
<dbReference type="Gene3D" id="2.40.170.20">
    <property type="entry name" value="TonB-dependent receptor, beta-barrel domain"/>
    <property type="match status" value="1"/>
</dbReference>
<keyword evidence="9 16" id="KW-0675">Receptor</keyword>
<evidence type="ECO:0000256" key="1">
    <source>
        <dbReference type="ARBA" id="ARBA00004571"/>
    </source>
</evidence>
<comment type="subcellular location">
    <subcellularLocation>
        <location evidence="1 11">Cell outer membrane</location>
        <topology evidence="1 11">Multi-pass membrane protein</topology>
    </subcellularLocation>
</comment>
<evidence type="ECO:0000256" key="8">
    <source>
        <dbReference type="ARBA" id="ARBA00023136"/>
    </source>
</evidence>
<evidence type="ECO:0000259" key="15">
    <source>
        <dbReference type="Pfam" id="PF07715"/>
    </source>
</evidence>
<dbReference type="SUPFAM" id="SSF56935">
    <property type="entry name" value="Porins"/>
    <property type="match status" value="1"/>
</dbReference>
<dbReference type="PROSITE" id="PS52016">
    <property type="entry name" value="TONB_DEPENDENT_REC_3"/>
    <property type="match status" value="1"/>
</dbReference>
<evidence type="ECO:0000313" key="17">
    <source>
        <dbReference type="Proteomes" id="UP000664293"/>
    </source>
</evidence>
<keyword evidence="8 11" id="KW-0472">Membrane</keyword>
<name>A0ABS3E587_9GAMM</name>
<organism evidence="16 17">
    <name type="scientific">Microbulbifer salipaludis</name>
    <dbReference type="NCBI Taxonomy" id="187980"/>
    <lineage>
        <taxon>Bacteria</taxon>
        <taxon>Pseudomonadati</taxon>
        <taxon>Pseudomonadota</taxon>
        <taxon>Gammaproteobacteria</taxon>
        <taxon>Cellvibrionales</taxon>
        <taxon>Microbulbiferaceae</taxon>
        <taxon>Microbulbifer</taxon>
    </lineage>
</organism>
<dbReference type="Gene3D" id="2.170.130.10">
    <property type="entry name" value="TonB-dependent receptor, plug domain"/>
    <property type="match status" value="1"/>
</dbReference>
<feature type="domain" description="TonB-dependent receptor plug" evidence="15">
    <location>
        <begin position="52"/>
        <end position="163"/>
    </location>
</feature>
<feature type="signal peptide" evidence="13">
    <location>
        <begin position="1"/>
        <end position="19"/>
    </location>
</feature>
<reference evidence="16 17" key="1">
    <citation type="submission" date="2020-12" db="EMBL/GenBank/DDBJ databases">
        <title>Oil enriched cultivation method for isolating marine PHA-producing bacteria.</title>
        <authorList>
            <person name="Zheng W."/>
            <person name="Yu S."/>
            <person name="Huang Y."/>
        </authorList>
    </citation>
    <scope>NUCLEOTIDE SEQUENCE [LARGE SCALE GENOMIC DNA]</scope>
    <source>
        <strain evidence="16 17">SN0-2</strain>
    </source>
</reference>
<dbReference type="InterPro" id="IPR039426">
    <property type="entry name" value="TonB-dep_rcpt-like"/>
</dbReference>
<keyword evidence="4 11" id="KW-1134">Transmembrane beta strand</keyword>
<dbReference type="InterPro" id="IPR037066">
    <property type="entry name" value="Plug_dom_sf"/>
</dbReference>
<evidence type="ECO:0000256" key="10">
    <source>
        <dbReference type="ARBA" id="ARBA00023237"/>
    </source>
</evidence>
<evidence type="ECO:0000256" key="3">
    <source>
        <dbReference type="ARBA" id="ARBA00022448"/>
    </source>
</evidence>
<protein>
    <submittedName>
        <fullName evidence="16">TonB-dependent receptor</fullName>
    </submittedName>
</protein>